<protein>
    <submittedName>
        <fullName evidence="1">Uncharacterized protein</fullName>
    </submittedName>
</protein>
<evidence type="ECO:0000313" key="2">
    <source>
        <dbReference type="Proteomes" id="UP000719412"/>
    </source>
</evidence>
<proteinExistence type="predicted"/>
<organism evidence="1 2">
    <name type="scientific">Tenebrio molitor</name>
    <name type="common">Yellow mealworm beetle</name>
    <dbReference type="NCBI Taxonomy" id="7067"/>
    <lineage>
        <taxon>Eukaryota</taxon>
        <taxon>Metazoa</taxon>
        <taxon>Ecdysozoa</taxon>
        <taxon>Arthropoda</taxon>
        <taxon>Hexapoda</taxon>
        <taxon>Insecta</taxon>
        <taxon>Pterygota</taxon>
        <taxon>Neoptera</taxon>
        <taxon>Endopterygota</taxon>
        <taxon>Coleoptera</taxon>
        <taxon>Polyphaga</taxon>
        <taxon>Cucujiformia</taxon>
        <taxon>Tenebrionidae</taxon>
        <taxon>Tenebrio</taxon>
    </lineage>
</organism>
<evidence type="ECO:0000313" key="1">
    <source>
        <dbReference type="EMBL" id="KAH0815761.1"/>
    </source>
</evidence>
<dbReference type="Proteomes" id="UP000719412">
    <property type="component" value="Unassembled WGS sequence"/>
</dbReference>
<reference evidence="1" key="2">
    <citation type="submission" date="2021-08" db="EMBL/GenBank/DDBJ databases">
        <authorList>
            <person name="Eriksson T."/>
        </authorList>
    </citation>
    <scope>NUCLEOTIDE SEQUENCE</scope>
    <source>
        <strain evidence="1">Stoneville</strain>
        <tissue evidence="1">Whole head</tissue>
    </source>
</reference>
<sequence>MSGSCTPYAAKITHPSTVHDRFNGATTSPINMASEMDLHVWNGKVNARGNPLIGSRRSRSKLLKTHSGKFLSSEGRGDSFPGDVCVRRTDIKRVFIERFNTNIFHDLAQVDTFTTLEEAIALSRTALIAGSDPAGAAVLWRASYRNNSSLEYKRAVIDMLTEINDSSFDRRRISLKKAQELLMVLPAGAIMPDKQVDGKMFWGGEMGRRRRLPFQPVAKPNPIENFVQKFAPPHRGKNPGRFRPSVTGIRLDNSPATAYSSFKQSDSLAESEPAPKDMTAVNAVSFLINIPEGRPHPSK</sequence>
<dbReference type="EMBL" id="JABDTM020022636">
    <property type="protein sequence ID" value="KAH0815761.1"/>
    <property type="molecule type" value="Genomic_DNA"/>
</dbReference>
<gene>
    <name evidence="1" type="ORF">GEV33_007030</name>
</gene>
<reference evidence="1" key="1">
    <citation type="journal article" date="2020" name="J Insects Food Feed">
        <title>The yellow mealworm (Tenebrio molitor) genome: a resource for the emerging insects as food and feed industry.</title>
        <authorList>
            <person name="Eriksson T."/>
            <person name="Andere A."/>
            <person name="Kelstrup H."/>
            <person name="Emery V."/>
            <person name="Picard C."/>
        </authorList>
    </citation>
    <scope>NUCLEOTIDE SEQUENCE</scope>
    <source>
        <strain evidence="1">Stoneville</strain>
        <tissue evidence="1">Whole head</tissue>
    </source>
</reference>
<dbReference type="AlphaFoldDB" id="A0A8J6HJ03"/>
<accession>A0A8J6HJ03</accession>
<name>A0A8J6HJ03_TENMO</name>
<keyword evidence="2" id="KW-1185">Reference proteome</keyword>
<comment type="caution">
    <text evidence="1">The sequence shown here is derived from an EMBL/GenBank/DDBJ whole genome shotgun (WGS) entry which is preliminary data.</text>
</comment>